<dbReference type="EMBL" id="UINC01067768">
    <property type="protein sequence ID" value="SVB99762.1"/>
    <property type="molecule type" value="Genomic_DNA"/>
</dbReference>
<gene>
    <name evidence="1" type="ORF">METZ01_LOCUS252616</name>
</gene>
<reference evidence="1" key="1">
    <citation type="submission" date="2018-05" db="EMBL/GenBank/DDBJ databases">
        <authorList>
            <person name="Lanie J.A."/>
            <person name="Ng W.-L."/>
            <person name="Kazmierczak K.M."/>
            <person name="Andrzejewski T.M."/>
            <person name="Davidsen T.M."/>
            <person name="Wayne K.J."/>
            <person name="Tettelin H."/>
            <person name="Glass J.I."/>
            <person name="Rusch D."/>
            <person name="Podicherti R."/>
            <person name="Tsui H.-C.T."/>
            <person name="Winkler M.E."/>
        </authorList>
    </citation>
    <scope>NUCLEOTIDE SEQUENCE</scope>
</reference>
<feature type="non-terminal residue" evidence="1">
    <location>
        <position position="1"/>
    </location>
</feature>
<dbReference type="NCBIfam" id="TIGR04183">
    <property type="entry name" value="Por_Secre_tail"/>
    <property type="match status" value="1"/>
</dbReference>
<name>A0A382IKH1_9ZZZZ</name>
<accession>A0A382IKH1</accession>
<protein>
    <recommendedName>
        <fullName evidence="2">FlgD Ig-like domain-containing protein</fullName>
    </recommendedName>
</protein>
<organism evidence="1">
    <name type="scientific">marine metagenome</name>
    <dbReference type="NCBI Taxonomy" id="408172"/>
    <lineage>
        <taxon>unclassified sequences</taxon>
        <taxon>metagenomes</taxon>
        <taxon>ecological metagenomes</taxon>
    </lineage>
</organism>
<sequence length="327" mass="34708">VQIQPLTTSTLWIRATDPDGQVQSIVIPLAIRPIPDPTIHVEVSDSGLDLFVEAADPARVSVTVDALPVVLIDGHVQLRLEQGIHHSLVAVSVSIEDVQKVVQQSIVSLIGGSDGGRFDLPDAGARVEIPVGSGGGLLMQRVEEGVELLLSPRLAADGVGLFLTHTAEGSNRIAAGRTGRSEVVPGARSSGVSGLEWLSPDGWVTVPSWQVSNPPGVYGTVFDSGVYRLAETQGEASALTPVHAFPNPFNAQVTLQFAPTLPGLVELIVYDPLGQPVRQWRFDHRGGVGSLIWDGSDRGGRPVASGMYLLQVKTPGVTHMHKLLLLR</sequence>
<proteinExistence type="predicted"/>
<dbReference type="InterPro" id="IPR026444">
    <property type="entry name" value="Secre_tail"/>
</dbReference>
<evidence type="ECO:0008006" key="2">
    <source>
        <dbReference type="Google" id="ProtNLM"/>
    </source>
</evidence>
<dbReference type="Gene3D" id="2.60.40.4070">
    <property type="match status" value="1"/>
</dbReference>
<evidence type="ECO:0000313" key="1">
    <source>
        <dbReference type="EMBL" id="SVB99762.1"/>
    </source>
</evidence>
<dbReference type="AlphaFoldDB" id="A0A382IKH1"/>